<sequence length="280" mass="31440">MWVTKTSSRFIRKSLEPVLLPFMVGRSATYMYPLQGITYFASHPILWAYLMTILVPEIALTGVVYSLFYVFLYPPQAGLAIFFNGPSGVITAAIALLHESAVASQLISDMFLLPTPLRLLFDTVLAREGLDDLVIKGKLRRRSSMTPLAATKRFFKQTPKKVIFPFWVVQCLIKISLHFIPIIGPLILIILEGPSNGRKAHKRYFELKGFDDKAEKSWVAERRAQYMGFGIVAGALESVPLVGIFFSFTNIVGGALWAVTVEQRLRRPNAPKTSFLKLLQ</sequence>
<reference evidence="6" key="2">
    <citation type="submission" date="2014-06" db="EMBL/GenBank/DDBJ databases">
        <title>The complete genome of Blastobotrys (Arxula) adeninivorans LS3 - a yeast of biotechnological interest.</title>
        <authorList>
            <person name="Kunze G."/>
            <person name="Gaillardin C."/>
            <person name="Czernicka M."/>
            <person name="Durrens P."/>
            <person name="Martin T."/>
            <person name="Boer E."/>
            <person name="Gabaldon T."/>
            <person name="Cruz J."/>
            <person name="Talla E."/>
            <person name="Marck C."/>
            <person name="Goffeau A."/>
            <person name="Barbe V."/>
            <person name="Baret P."/>
            <person name="Baronian K."/>
            <person name="Beier S."/>
            <person name="Bleykasten C."/>
            <person name="Bode R."/>
            <person name="Casaregola S."/>
            <person name="Despons L."/>
            <person name="Fairhead C."/>
            <person name="Giersberg M."/>
            <person name="Gierski P."/>
            <person name="Hahnel U."/>
            <person name="Hartmann A."/>
            <person name="Jankowska D."/>
            <person name="Jubin C."/>
            <person name="Jung P."/>
            <person name="Lafontaine I."/>
            <person name="Leh-Louis V."/>
            <person name="Lemaire M."/>
            <person name="Marcet-Houben M."/>
            <person name="Mascher M."/>
            <person name="Morel G."/>
            <person name="Richard G.-F."/>
            <person name="Riechen J."/>
            <person name="Sacerdot C."/>
            <person name="Sarkar A."/>
            <person name="Savel G."/>
            <person name="Schacherer J."/>
            <person name="Sherman D."/>
            <person name="Straub M.-L."/>
            <person name="Stein N."/>
            <person name="Thierry A."/>
            <person name="Trautwein-Schult A."/>
            <person name="Westhof E."/>
            <person name="Worch S."/>
            <person name="Dujon B."/>
            <person name="Souciet J.-L."/>
            <person name="Wincker P."/>
            <person name="Scholz U."/>
            <person name="Neuveglise N."/>
        </authorList>
    </citation>
    <scope>NUCLEOTIDE SEQUENCE</scope>
    <source>
        <strain evidence="6">LS3</strain>
    </source>
</reference>
<dbReference type="InterPro" id="IPR059112">
    <property type="entry name" value="CysZ/EI24"/>
</dbReference>
<keyword evidence="4 5" id="KW-0472">Membrane</keyword>
<dbReference type="EMBL" id="HG937694">
    <property type="protein sequence ID" value="CDP37266.1"/>
    <property type="molecule type" value="Genomic_DNA"/>
</dbReference>
<reference evidence="6" key="1">
    <citation type="submission" date="2014-02" db="EMBL/GenBank/DDBJ databases">
        <authorList>
            <person name="Genoscope - CEA"/>
        </authorList>
    </citation>
    <scope>NUCLEOTIDE SEQUENCE</scope>
    <source>
        <strain evidence="6">LS3</strain>
    </source>
</reference>
<feature type="transmembrane region" description="Helical" evidence="5">
    <location>
        <begin position="239"/>
        <end position="259"/>
    </location>
</feature>
<evidence type="ECO:0000256" key="2">
    <source>
        <dbReference type="ARBA" id="ARBA00022692"/>
    </source>
</evidence>
<dbReference type="PhylomeDB" id="A0A060TDK1"/>
<feature type="transmembrane region" description="Helical" evidence="5">
    <location>
        <begin position="77"/>
        <end position="97"/>
    </location>
</feature>
<dbReference type="PANTHER" id="PTHR34292">
    <property type="entry name" value="OUTER SPORE WALL PROTEIN LDS1"/>
    <property type="match status" value="1"/>
</dbReference>
<dbReference type="GO" id="GO:0005628">
    <property type="term" value="C:prospore membrane"/>
    <property type="evidence" value="ECO:0007669"/>
    <property type="project" value="TreeGrafter"/>
</dbReference>
<accession>A0A060TDK1</accession>
<proteinExistence type="predicted"/>
<dbReference type="GO" id="GO:0005811">
    <property type="term" value="C:lipid droplet"/>
    <property type="evidence" value="ECO:0007669"/>
    <property type="project" value="TreeGrafter"/>
</dbReference>
<evidence type="ECO:0000256" key="1">
    <source>
        <dbReference type="ARBA" id="ARBA00004141"/>
    </source>
</evidence>
<evidence type="ECO:0000256" key="4">
    <source>
        <dbReference type="ARBA" id="ARBA00023136"/>
    </source>
</evidence>
<keyword evidence="3 5" id="KW-1133">Transmembrane helix</keyword>
<feature type="transmembrane region" description="Helical" evidence="5">
    <location>
        <begin position="46"/>
        <end position="71"/>
    </location>
</feature>
<protein>
    <submittedName>
        <fullName evidence="6">ARAD1D07568p</fullName>
    </submittedName>
</protein>
<dbReference type="AlphaFoldDB" id="A0A060TDK1"/>
<evidence type="ECO:0000256" key="3">
    <source>
        <dbReference type="ARBA" id="ARBA00022989"/>
    </source>
</evidence>
<dbReference type="PANTHER" id="PTHR34292:SF2">
    <property type="entry name" value="OUTER SPORE WALL PROTEIN LDS1"/>
    <property type="match status" value="1"/>
</dbReference>
<dbReference type="GO" id="GO:0005619">
    <property type="term" value="C:ascospore wall"/>
    <property type="evidence" value="ECO:0007669"/>
    <property type="project" value="TreeGrafter"/>
</dbReference>
<dbReference type="Pfam" id="PF07264">
    <property type="entry name" value="EI24"/>
    <property type="match status" value="1"/>
</dbReference>
<comment type="subcellular location">
    <subcellularLocation>
        <location evidence="1">Membrane</location>
        <topology evidence="1">Multi-pass membrane protein</topology>
    </subcellularLocation>
</comment>
<keyword evidence="2 5" id="KW-0812">Transmembrane</keyword>
<evidence type="ECO:0000313" key="6">
    <source>
        <dbReference type="EMBL" id="CDP37266.1"/>
    </source>
</evidence>
<organism evidence="6">
    <name type="scientific">Blastobotrys adeninivorans</name>
    <name type="common">Yeast</name>
    <name type="synonym">Arxula adeninivorans</name>
    <dbReference type="NCBI Taxonomy" id="409370"/>
    <lineage>
        <taxon>Eukaryota</taxon>
        <taxon>Fungi</taxon>
        <taxon>Dikarya</taxon>
        <taxon>Ascomycota</taxon>
        <taxon>Saccharomycotina</taxon>
        <taxon>Dipodascomycetes</taxon>
        <taxon>Dipodascales</taxon>
        <taxon>Trichomonascaceae</taxon>
        <taxon>Blastobotrys</taxon>
    </lineage>
</organism>
<gene>
    <name evidence="6" type="ORF">GNLVRS02_ARAD1D07568g</name>
</gene>
<feature type="transmembrane region" description="Helical" evidence="5">
    <location>
        <begin position="162"/>
        <end position="191"/>
    </location>
</feature>
<name>A0A060TDK1_BLAAD</name>
<dbReference type="InterPro" id="IPR052786">
    <property type="entry name" value="Spore_wall_assembly"/>
</dbReference>
<evidence type="ECO:0000256" key="5">
    <source>
        <dbReference type="SAM" id="Phobius"/>
    </source>
</evidence>